<name>A0A3R9DDA6_9BURK</name>
<organism evidence="2 3">
    <name type="scientific">Burkholderia cenocepacia</name>
    <dbReference type="NCBI Taxonomy" id="95486"/>
    <lineage>
        <taxon>Bacteria</taxon>
        <taxon>Pseudomonadati</taxon>
        <taxon>Pseudomonadota</taxon>
        <taxon>Betaproteobacteria</taxon>
        <taxon>Burkholderiales</taxon>
        <taxon>Burkholderiaceae</taxon>
        <taxon>Burkholderia</taxon>
        <taxon>Burkholderia cepacia complex</taxon>
    </lineage>
</organism>
<reference evidence="3" key="1">
    <citation type="submission" date="2018-11" db="EMBL/GenBank/DDBJ databases">
        <title>FDA dAtabase for Regulatory Grade micrObial Sequences (FDA-ARGOS): Supporting development and validation of Infectious Disease Dx tests.</title>
        <authorList>
            <person name="Goldberg B."/>
            <person name="Campos J."/>
            <person name="Tallon L."/>
            <person name="Sadzewicz L."/>
            <person name="Zhao X."/>
            <person name="Vavikolanu K."/>
            <person name="Mehta A."/>
            <person name="Aluvathingal J."/>
            <person name="Nadendla S."/>
            <person name="Geyer C."/>
            <person name="Nandy P."/>
            <person name="Yan Y."/>
            <person name="Sichtig H."/>
        </authorList>
    </citation>
    <scope>NUCLEOTIDE SEQUENCE [LARGE SCALE GENOMIC DNA]</scope>
    <source>
        <strain evidence="3">FDAARGOS_544</strain>
    </source>
</reference>
<gene>
    <name evidence="2" type="ORF">EGT41_13410</name>
</gene>
<dbReference type="AlphaFoldDB" id="A0A3R9DDA6"/>
<evidence type="ECO:0000313" key="2">
    <source>
        <dbReference type="EMBL" id="RSC14227.1"/>
    </source>
</evidence>
<comment type="caution">
    <text evidence="2">The sequence shown here is derived from an EMBL/GenBank/DDBJ whole genome shotgun (WGS) entry which is preliminary data.</text>
</comment>
<dbReference type="EMBL" id="RKIO01000002">
    <property type="protein sequence ID" value="RSC14227.1"/>
    <property type="molecule type" value="Genomic_DNA"/>
</dbReference>
<evidence type="ECO:0000256" key="1">
    <source>
        <dbReference type="SAM" id="MobiDB-lite"/>
    </source>
</evidence>
<sequence>MTLHRAPARDFFLSGGVTRTSSSARISPDPPRSVPSTPELRRTPAQQGCAAFVTASATSGGTR</sequence>
<proteinExistence type="predicted"/>
<accession>A0A3R9DDA6</accession>
<protein>
    <submittedName>
        <fullName evidence="2">Uncharacterized protein</fullName>
    </submittedName>
</protein>
<dbReference type="Proteomes" id="UP000272140">
    <property type="component" value="Unassembled WGS sequence"/>
</dbReference>
<evidence type="ECO:0000313" key="3">
    <source>
        <dbReference type="Proteomes" id="UP000272140"/>
    </source>
</evidence>
<feature type="region of interest" description="Disordered" evidence="1">
    <location>
        <begin position="1"/>
        <end position="47"/>
    </location>
</feature>